<evidence type="ECO:0000313" key="2">
    <source>
        <dbReference type="EMBL" id="POS83915.1"/>
    </source>
</evidence>
<dbReference type="GO" id="GO:0006879">
    <property type="term" value="P:intracellular iron ion homeostasis"/>
    <property type="evidence" value="ECO:0007669"/>
    <property type="project" value="InterPro"/>
</dbReference>
<dbReference type="STRING" id="225359.A0A2S4PPG3"/>
<dbReference type="PANTHER" id="PTHR12735:SF27">
    <property type="entry name" value="BOLA-LIKE PROTEIN 2"/>
    <property type="match status" value="1"/>
</dbReference>
<dbReference type="GO" id="GO:0005829">
    <property type="term" value="C:cytosol"/>
    <property type="evidence" value="ECO:0007669"/>
    <property type="project" value="TreeGrafter"/>
</dbReference>
<dbReference type="GO" id="GO:0051604">
    <property type="term" value="P:protein maturation"/>
    <property type="evidence" value="ECO:0007669"/>
    <property type="project" value="InterPro"/>
</dbReference>
<dbReference type="InterPro" id="IPR045115">
    <property type="entry name" value="BOL2"/>
</dbReference>
<dbReference type="Gene3D" id="3.10.20.90">
    <property type="entry name" value="Phosphatidylinositol 3-kinase Catalytic Subunit, Chain A, domain 1"/>
    <property type="match status" value="1"/>
</dbReference>
<dbReference type="AlphaFoldDB" id="A0A2S4PPG3"/>
<dbReference type="InterPro" id="IPR002634">
    <property type="entry name" value="BolA"/>
</dbReference>
<dbReference type="OrthoDB" id="4983at2759"/>
<accession>A0A2S4PPG3</accession>
<dbReference type="GO" id="GO:0005634">
    <property type="term" value="C:nucleus"/>
    <property type="evidence" value="ECO:0007669"/>
    <property type="project" value="TreeGrafter"/>
</dbReference>
<gene>
    <name evidence="2" type="ORF">EPUL_002611</name>
</gene>
<evidence type="ECO:0008006" key="4">
    <source>
        <dbReference type="Google" id="ProtNLM"/>
    </source>
</evidence>
<name>A0A2S4PPG3_9PEZI</name>
<reference evidence="2 3" key="1">
    <citation type="submission" date="2017-10" db="EMBL/GenBank/DDBJ databases">
        <title>Development of genomic resources for the powdery mildew, Erysiphe pulchra.</title>
        <authorList>
            <person name="Wadl P.A."/>
            <person name="Mack B.M."/>
            <person name="Moore G."/>
            <person name="Beltz S.B."/>
        </authorList>
    </citation>
    <scope>NUCLEOTIDE SEQUENCE [LARGE SCALE GENOMIC DNA]</scope>
    <source>
        <strain evidence="2">Cflorida</strain>
    </source>
</reference>
<dbReference type="Pfam" id="PF01722">
    <property type="entry name" value="BolA"/>
    <property type="match status" value="1"/>
</dbReference>
<sequence length="94" mass="10490">MTENGGISITILTEKIKKDLEATHVEIQDISGGCGQSFSSVIVSPLFENKSTLARHRLVNSTLKDEIAIIHAWTVKCYTLNQWNEQIQSKKESS</sequence>
<dbReference type="PANTHER" id="PTHR12735">
    <property type="entry name" value="BOLA-LIKE PROTEIN-RELATED"/>
    <property type="match status" value="1"/>
</dbReference>
<evidence type="ECO:0000313" key="3">
    <source>
        <dbReference type="Proteomes" id="UP000237438"/>
    </source>
</evidence>
<dbReference type="InterPro" id="IPR036065">
    <property type="entry name" value="BolA-like_sf"/>
</dbReference>
<dbReference type="GO" id="GO:0051537">
    <property type="term" value="F:2 iron, 2 sulfur cluster binding"/>
    <property type="evidence" value="ECO:0007669"/>
    <property type="project" value="InterPro"/>
</dbReference>
<organism evidence="2 3">
    <name type="scientific">Erysiphe pulchra</name>
    <dbReference type="NCBI Taxonomy" id="225359"/>
    <lineage>
        <taxon>Eukaryota</taxon>
        <taxon>Fungi</taxon>
        <taxon>Dikarya</taxon>
        <taxon>Ascomycota</taxon>
        <taxon>Pezizomycotina</taxon>
        <taxon>Leotiomycetes</taxon>
        <taxon>Erysiphales</taxon>
        <taxon>Erysiphaceae</taxon>
        <taxon>Erysiphe</taxon>
    </lineage>
</organism>
<protein>
    <recommendedName>
        <fullName evidence="4">Bola-like protein</fullName>
    </recommendedName>
</protein>
<proteinExistence type="inferred from homology"/>
<comment type="similarity">
    <text evidence="1">Belongs to the BolA/IbaG family.</text>
</comment>
<comment type="caution">
    <text evidence="2">The sequence shown here is derived from an EMBL/GenBank/DDBJ whole genome shotgun (WGS) entry which is preliminary data.</text>
</comment>
<dbReference type="Proteomes" id="UP000237438">
    <property type="component" value="Unassembled WGS sequence"/>
</dbReference>
<dbReference type="EMBL" id="PEDP01001278">
    <property type="protein sequence ID" value="POS83915.1"/>
    <property type="molecule type" value="Genomic_DNA"/>
</dbReference>
<evidence type="ECO:0000256" key="1">
    <source>
        <dbReference type="RuleBase" id="RU003860"/>
    </source>
</evidence>
<dbReference type="PIRSF" id="PIRSF003113">
    <property type="entry name" value="BolA"/>
    <property type="match status" value="1"/>
</dbReference>
<dbReference type="SUPFAM" id="SSF82657">
    <property type="entry name" value="BolA-like"/>
    <property type="match status" value="1"/>
</dbReference>
<keyword evidence="3" id="KW-1185">Reference proteome</keyword>